<accession>A0A0A3XV24</accession>
<proteinExistence type="predicted"/>
<evidence type="ECO:0008006" key="3">
    <source>
        <dbReference type="Google" id="ProtNLM"/>
    </source>
</evidence>
<dbReference type="AlphaFoldDB" id="A0A0A3XV24"/>
<organism evidence="1 2">
    <name type="scientific">Bradyrhizobium japonicum</name>
    <dbReference type="NCBI Taxonomy" id="375"/>
    <lineage>
        <taxon>Bacteria</taxon>
        <taxon>Pseudomonadati</taxon>
        <taxon>Pseudomonadota</taxon>
        <taxon>Alphaproteobacteria</taxon>
        <taxon>Hyphomicrobiales</taxon>
        <taxon>Nitrobacteraceae</taxon>
        <taxon>Bradyrhizobium</taxon>
    </lineage>
</organism>
<dbReference type="RefSeq" id="WP_041956746.1">
    <property type="nucleotide sequence ID" value="NZ_JRPN01000018.1"/>
</dbReference>
<sequence length="326" mass="36053">MRDNKPFGEPGIPQGGQPSWLDVNAELIVYDKAVLKVPFEFVGFPMNIFKPLHTHFRWQTVKEIEVAIAIDYYVYVPTEGEGKGHYKISAKWSVDYDDDGIKLTTIRSTPVEMKGEGDYAVHADAELYQPSLKGDLQKTVLLLKLNGGLATDGVTVSYGPFSAPFGKASKQSLQSYEFIVVQLATEHPDKPLPGHLLKYIVSFEKEDQSFVSTDQGKELRSQWIAPLQKEAPELADAIKAGKCPMTLTGHASATGRNKVYNAGLSAERITSVAKEIKKHFGDKIAYVPVPRGQMDTTQRGPSPQEKYVEIAIHSDAAKPYISKTKP</sequence>
<reference evidence="1 2" key="1">
    <citation type="submission" date="2014-09" db="EMBL/GenBank/DDBJ databases">
        <title>Draft genome of Bradyrhizobium japonicum Is-34.</title>
        <authorList>
            <person name="Tsurumaru H."/>
            <person name="Yamakawa T."/>
            <person name="Hashimoto S."/>
            <person name="Okizaki K."/>
            <person name="Kanesaki Y."/>
            <person name="Yoshikawa H."/>
            <person name="Yajima S."/>
        </authorList>
    </citation>
    <scope>NUCLEOTIDE SEQUENCE [LARGE SCALE GENOMIC DNA]</scope>
    <source>
        <strain evidence="1 2">Is-34</strain>
    </source>
</reference>
<name>A0A0A3XV24_BRAJP</name>
<dbReference type="EMBL" id="JRPN01000018">
    <property type="protein sequence ID" value="KGT77139.1"/>
    <property type="molecule type" value="Genomic_DNA"/>
</dbReference>
<evidence type="ECO:0000313" key="1">
    <source>
        <dbReference type="EMBL" id="KGT77139.1"/>
    </source>
</evidence>
<evidence type="ECO:0000313" key="2">
    <source>
        <dbReference type="Proteomes" id="UP000030377"/>
    </source>
</evidence>
<protein>
    <recommendedName>
        <fullName evidence="3">OmpA-like domain-containing protein</fullName>
    </recommendedName>
</protein>
<dbReference type="Proteomes" id="UP000030377">
    <property type="component" value="Unassembled WGS sequence"/>
</dbReference>
<gene>
    <name evidence="1" type="ORF">MA20_21215</name>
</gene>
<comment type="caution">
    <text evidence="1">The sequence shown here is derived from an EMBL/GenBank/DDBJ whole genome shotgun (WGS) entry which is preliminary data.</text>
</comment>